<dbReference type="FunFam" id="4.10.280.10:FF:000002">
    <property type="entry name" value="Basic helix-loop-helix transcription factor"/>
    <property type="match status" value="1"/>
</dbReference>
<name>A0A4S8J8U7_MUSBA</name>
<feature type="region of interest" description="Disordered" evidence="6">
    <location>
        <begin position="187"/>
        <end position="227"/>
    </location>
</feature>
<evidence type="ECO:0000256" key="2">
    <source>
        <dbReference type="ARBA" id="ARBA00005510"/>
    </source>
</evidence>
<evidence type="ECO:0000256" key="4">
    <source>
        <dbReference type="ARBA" id="ARBA00023163"/>
    </source>
</evidence>
<comment type="similarity">
    <text evidence="2">Belongs to the bHLH protein family.</text>
</comment>
<feature type="region of interest" description="Disordered" evidence="6">
    <location>
        <begin position="149"/>
        <end position="169"/>
    </location>
</feature>
<dbReference type="Proteomes" id="UP000317650">
    <property type="component" value="Chromosome 3"/>
</dbReference>
<dbReference type="InterPro" id="IPR036638">
    <property type="entry name" value="HLH_DNA-bd_sf"/>
</dbReference>
<dbReference type="EMBL" id="PYDT01000006">
    <property type="protein sequence ID" value="THU58048.1"/>
    <property type="molecule type" value="Genomic_DNA"/>
</dbReference>
<feature type="domain" description="BHLH" evidence="7">
    <location>
        <begin position="286"/>
        <end position="336"/>
    </location>
</feature>
<dbReference type="Gene3D" id="4.10.280.10">
    <property type="entry name" value="Helix-loop-helix DNA-binding domain"/>
    <property type="match status" value="1"/>
</dbReference>
<dbReference type="PANTHER" id="PTHR12565:SF184">
    <property type="entry name" value="BHLH TRANSCRIPTION FACTOR"/>
    <property type="match status" value="1"/>
</dbReference>
<reference evidence="8 9" key="1">
    <citation type="journal article" date="2019" name="Nat. Plants">
        <title>Genome sequencing of Musa balbisiana reveals subgenome evolution and function divergence in polyploid bananas.</title>
        <authorList>
            <person name="Yao X."/>
        </authorList>
    </citation>
    <scope>NUCLEOTIDE SEQUENCE [LARGE SCALE GENOMIC DNA]</scope>
    <source>
        <strain evidence="9">cv. DH-PKW</strain>
        <tissue evidence="8">Leaves</tissue>
    </source>
</reference>
<dbReference type="PANTHER" id="PTHR12565">
    <property type="entry name" value="STEROL REGULATORY ELEMENT-BINDING PROTEIN"/>
    <property type="match status" value="1"/>
</dbReference>
<keyword evidence="5" id="KW-0539">Nucleus</keyword>
<accession>A0A4S8J8U7</accession>
<dbReference type="AlphaFoldDB" id="A0A4S8J8U7"/>
<feature type="region of interest" description="Disordered" evidence="6">
    <location>
        <begin position="246"/>
        <end position="273"/>
    </location>
</feature>
<dbReference type="CDD" id="cd18919">
    <property type="entry name" value="bHLH_AtBPE_like"/>
    <property type="match status" value="1"/>
</dbReference>
<proteinExistence type="inferred from homology"/>
<keyword evidence="9" id="KW-1185">Reference proteome</keyword>
<dbReference type="PROSITE" id="PS50888">
    <property type="entry name" value="BHLH"/>
    <property type="match status" value="1"/>
</dbReference>
<dbReference type="SUPFAM" id="SSF47459">
    <property type="entry name" value="HLH, helix-loop-helix DNA-binding domain"/>
    <property type="match status" value="1"/>
</dbReference>
<evidence type="ECO:0000313" key="9">
    <source>
        <dbReference type="Proteomes" id="UP000317650"/>
    </source>
</evidence>
<sequence>MDMHGKDGCNSLKNEDNLDYNYSGNSSDWQQCNPSIGCLDSGNPLAAVSQGNQIGSTPCSSISMADPFSAGLWNLSTESASLDLCKDKLQGSSNQITGNSMSVGGTLLQTGSGVLRQSLSHFPSDSAFIERAARFSCFGGSDLGGLMNPYSAAQSQSPHSNASRESSVAQLQKNEINMMEAVRGASLSTTDHGSMEKDNSHAAGNSSSTLPAAMKRKRPSEDMALDQAKVASQISGEMDDDNMELEKKAEHNSSTAATSRPGGKQVKDSNESSKEDFIHIRARRGQATNSHSLAERVRREKINERMKLLQDLVPGCSKVTGKAMMLDEIINYVQSLQQQVEFLSMKLAAINPRLDIDIEAVLSKYLLQTCNGPSAAMGSSSGIVRPPPLHPSQQGLAQAGLSGMVNLPDLFRRSINAQMTAPQGYKEPKMQVPNAWDEELHNVMQMTYNGTVNLNTHRVQQ</sequence>
<dbReference type="GO" id="GO:0005634">
    <property type="term" value="C:nucleus"/>
    <property type="evidence" value="ECO:0007669"/>
    <property type="project" value="UniProtKB-SubCell"/>
</dbReference>
<evidence type="ECO:0000256" key="6">
    <source>
        <dbReference type="SAM" id="MobiDB-lite"/>
    </source>
</evidence>
<evidence type="ECO:0000256" key="1">
    <source>
        <dbReference type="ARBA" id="ARBA00004123"/>
    </source>
</evidence>
<organism evidence="8 9">
    <name type="scientific">Musa balbisiana</name>
    <name type="common">Banana</name>
    <dbReference type="NCBI Taxonomy" id="52838"/>
    <lineage>
        <taxon>Eukaryota</taxon>
        <taxon>Viridiplantae</taxon>
        <taxon>Streptophyta</taxon>
        <taxon>Embryophyta</taxon>
        <taxon>Tracheophyta</taxon>
        <taxon>Spermatophyta</taxon>
        <taxon>Magnoliopsida</taxon>
        <taxon>Liliopsida</taxon>
        <taxon>Zingiberales</taxon>
        <taxon>Musaceae</taxon>
        <taxon>Musa</taxon>
    </lineage>
</organism>
<protein>
    <recommendedName>
        <fullName evidence="7">BHLH domain-containing protein</fullName>
    </recommendedName>
</protein>
<evidence type="ECO:0000259" key="7">
    <source>
        <dbReference type="PROSITE" id="PS50888"/>
    </source>
</evidence>
<dbReference type="InterPro" id="IPR024097">
    <property type="entry name" value="bHLH_ZIP_TF"/>
</dbReference>
<dbReference type="GO" id="GO:0003700">
    <property type="term" value="F:DNA-binding transcription factor activity"/>
    <property type="evidence" value="ECO:0007669"/>
    <property type="project" value="TreeGrafter"/>
</dbReference>
<comment type="caution">
    <text evidence="8">The sequence shown here is derived from an EMBL/GenBank/DDBJ whole genome shotgun (WGS) entry which is preliminary data.</text>
</comment>
<dbReference type="SMART" id="SM00353">
    <property type="entry name" value="HLH"/>
    <property type="match status" value="1"/>
</dbReference>
<evidence type="ECO:0000313" key="8">
    <source>
        <dbReference type="EMBL" id="THU58048.1"/>
    </source>
</evidence>
<gene>
    <name evidence="8" type="ORF">C4D60_Mb03t10050</name>
</gene>
<dbReference type="Pfam" id="PF00010">
    <property type="entry name" value="HLH"/>
    <property type="match status" value="1"/>
</dbReference>
<dbReference type="GO" id="GO:0046983">
    <property type="term" value="F:protein dimerization activity"/>
    <property type="evidence" value="ECO:0007669"/>
    <property type="project" value="InterPro"/>
</dbReference>
<comment type="subcellular location">
    <subcellularLocation>
        <location evidence="1">Nucleus</location>
    </subcellularLocation>
</comment>
<feature type="compositionally biased region" description="Polar residues" evidence="6">
    <location>
        <begin position="151"/>
        <end position="169"/>
    </location>
</feature>
<keyword evidence="3" id="KW-0805">Transcription regulation</keyword>
<evidence type="ECO:0000256" key="5">
    <source>
        <dbReference type="ARBA" id="ARBA00023242"/>
    </source>
</evidence>
<keyword evidence="4" id="KW-0804">Transcription</keyword>
<dbReference type="InterPro" id="IPR011598">
    <property type="entry name" value="bHLH_dom"/>
</dbReference>
<evidence type="ECO:0000256" key="3">
    <source>
        <dbReference type="ARBA" id="ARBA00023015"/>
    </source>
</evidence>